<sequence>MKKLRHQNFLFAIAWLSGLALFVNAPGAEASEWIEPIKGEITDQFGTRGGKHKGLDIAAPEGEA</sequence>
<dbReference type="Proteomes" id="UP000664167">
    <property type="component" value="Unassembled WGS sequence"/>
</dbReference>
<keyword evidence="3" id="KW-1185">Reference proteome</keyword>
<reference evidence="2" key="1">
    <citation type="submission" date="2021-03" db="EMBL/GenBank/DDBJ databases">
        <title>Streptomyces poriferae sp. nov., a novel marine sponge-derived Actinobacteria species with anti-MRSA activity.</title>
        <authorList>
            <person name="Sandoval-Powers M."/>
            <person name="Kralova S."/>
            <person name="Nguyen G.-S."/>
            <person name="Fawwal D."/>
            <person name="Degnes K."/>
            <person name="Klinkenberg G."/>
            <person name="Sletta H."/>
            <person name="Wentzel A."/>
            <person name="Liles M.R."/>
        </authorList>
    </citation>
    <scope>NUCLEOTIDE SEQUENCE</scope>
    <source>
        <strain evidence="2">DSM 41794</strain>
    </source>
</reference>
<comment type="caution">
    <text evidence="2">The sequence shown here is derived from an EMBL/GenBank/DDBJ whole genome shotgun (WGS) entry which is preliminary data.</text>
</comment>
<keyword evidence="1" id="KW-0732">Signal</keyword>
<name>A0A939FGQ8_9ACTN</name>
<feature type="non-terminal residue" evidence="2">
    <location>
        <position position="64"/>
    </location>
</feature>
<proteinExistence type="predicted"/>
<accession>A0A939FGQ8</accession>
<evidence type="ECO:0000256" key="1">
    <source>
        <dbReference type="SAM" id="SignalP"/>
    </source>
</evidence>
<feature type="signal peptide" evidence="1">
    <location>
        <begin position="1"/>
        <end position="30"/>
    </location>
</feature>
<feature type="chain" id="PRO_5037368919" evidence="1">
    <location>
        <begin position="31"/>
        <end position="64"/>
    </location>
</feature>
<dbReference type="AlphaFoldDB" id="A0A939FGQ8"/>
<gene>
    <name evidence="2" type="ORF">J0695_42025</name>
</gene>
<evidence type="ECO:0000313" key="2">
    <source>
        <dbReference type="EMBL" id="MBO0518242.1"/>
    </source>
</evidence>
<protein>
    <submittedName>
        <fullName evidence="2">Uncharacterized protein</fullName>
    </submittedName>
</protein>
<dbReference type="SUPFAM" id="SSF51261">
    <property type="entry name" value="Duplicated hybrid motif"/>
    <property type="match status" value="1"/>
</dbReference>
<dbReference type="EMBL" id="JAFLRJ010001406">
    <property type="protein sequence ID" value="MBO0518242.1"/>
    <property type="molecule type" value="Genomic_DNA"/>
</dbReference>
<evidence type="ECO:0000313" key="3">
    <source>
        <dbReference type="Proteomes" id="UP000664167"/>
    </source>
</evidence>
<dbReference type="InterPro" id="IPR011055">
    <property type="entry name" value="Dup_hybrid_motif"/>
</dbReference>
<organism evidence="2 3">
    <name type="scientific">Streptomyces beijiangensis</name>
    <dbReference type="NCBI Taxonomy" id="163361"/>
    <lineage>
        <taxon>Bacteria</taxon>
        <taxon>Bacillati</taxon>
        <taxon>Actinomycetota</taxon>
        <taxon>Actinomycetes</taxon>
        <taxon>Kitasatosporales</taxon>
        <taxon>Streptomycetaceae</taxon>
        <taxon>Streptomyces</taxon>
    </lineage>
</organism>